<sequence>MLAPLATVAPCPALALRTLVLKHRVLLLYPSAHNVLILDAHSLALVRVLAFWEALPSSKHIRGSISALAVDPGLKLVVAAINSRIVAWSLSGIQQDTWRVHSTLLLPQNQSITTLDIESGLLAVGTQNSLSVYTSVLENDLPTWSNKWSTKSPAPSLVSFAPSLMYIATASQNSNLVSIYSTTSGHQTQIITHPRPIVNLSWRHSQPSSRDDLILYTITSDSALRIFLPVLDSPRTVQLHACLDLFSSLPFSFASKCPDTSSVFWLDQAQIYTVCEHLLKIHTHTDDPQTRLIKDIVNEKWDLFIRVLTDGSVLLIAVANIDRRPPTLLQQFTLQYAPPGTLPSDSALEYLHIVPSADPTKLALVAFPPLRTYELSPIKFFNAPELSGPRRSGSHASLDTIQRPSMSSGLELVEKGTSPPKNGEREILRFVRTSDGNAVGVIRAGGVGEVWKLGEAREEKGALVHAGDFEHAEFLVVLDRGNSFATYSSKSLILTLHSHLHPPSTLSVPKLELLFTYPTPTNTTFCIHGDHCSFTKESIFGITPDFEILHVIIEADTGKMVLHSRDRLPPLSKLPSATCKKASSEVSSSDSESPLTPEDHPKEPFSSEYTGKSTIDNQSISVKKIIQVDPMAWGRGWDEWADYRRSSILGSPILTRSKLEVSADGVRDGQGGWQDHDVLLSVAENGELAFWVPEAYASSSRGMNGSGGGTGWRCTGRVRTERTGFNRARCSSAKKTALVVPSPEGAELTIWDSQESEFASGLEYRGTFDQAILDLDWNSTPDMQSILAVGFSSHVELLCQQRMTYFDEGPGWALCHRIDISALTPYSISDSIWLSHGSFLVGSGQEMSMYGELSLLRRRRPKLARALKISEEDESLFEYVARRNGPLEDYHPQMILQCLLWGKIELVKEIVVNLAKAVGVYQELGPSAWQPLPVERFLELDSSKMIAPKTQYKMLFSNNFGQMNGHEEEEEGFSRSLVEKLLAALETRPLPYLTPNEHAHLLVLIQATLQIDEQRRSLDANGLRYLISMRSFYILNKRATTPVNPARGEISPRRTGYRERLRYRDMIWAFHSESQELLVGACTTACNGKMTWADARALGLPIWLNSIESLKAQMEGIARNEYMAGENRDPVECSLIYFALGKSKLVHGLWRQAVWHKEQGVMLKFLSHDFRDPRWKTAALKNAYALMSKRRFEYAAAFFLLGGALKDAVYVCIRQLGDFQLAIALARVVEQSSEGPVLQGVLKDTVLPIAFQTGNRWLGSWAFWLLHRRDLAVRILLTPLPDVAAAYNIVVEEIGEPHYDDPSLALLFSQLRAKTLQAVQGSSEISGRLEFNFILQIARVFCRMGCHVLALDLVRSWSFERPSIRPLQRQDSPVTSKVSLPPPSPTLSRMLDHSRRRRSSIIIDLDLSSLRSSAPEGISISSGIDGDVTAGKTKEDKMKPSSVSPVLGTTKTNTNDVIREEEEEKVARKAGLGSLMKSAKKDVQVPEFDMNAFF</sequence>
<dbReference type="Proteomes" id="UP000629468">
    <property type="component" value="Unassembled WGS sequence"/>
</dbReference>
<dbReference type="InterPro" id="IPR015943">
    <property type="entry name" value="WD40/YVTN_repeat-like_dom_sf"/>
</dbReference>
<feature type="compositionally biased region" description="Polar residues" evidence="1">
    <location>
        <begin position="1441"/>
        <end position="1450"/>
    </location>
</feature>
<feature type="compositionally biased region" description="Low complexity" evidence="1">
    <location>
        <begin position="584"/>
        <end position="593"/>
    </location>
</feature>
<evidence type="ECO:0000256" key="1">
    <source>
        <dbReference type="SAM" id="MobiDB-lite"/>
    </source>
</evidence>
<evidence type="ECO:0000259" key="2">
    <source>
        <dbReference type="Pfam" id="PF12234"/>
    </source>
</evidence>
<comment type="caution">
    <text evidence="3">The sequence shown here is derived from an EMBL/GenBank/DDBJ whole genome shotgun (WGS) entry which is preliminary data.</text>
</comment>
<feature type="domain" description="RAVE complex protein Rav1 C-terminal" evidence="2">
    <location>
        <begin position="712"/>
        <end position="1353"/>
    </location>
</feature>
<dbReference type="Gene3D" id="2.130.10.10">
    <property type="entry name" value="YVTN repeat-like/Quinoprotein amine dehydrogenase"/>
    <property type="match status" value="1"/>
</dbReference>
<dbReference type="GO" id="GO:0043291">
    <property type="term" value="C:RAVE complex"/>
    <property type="evidence" value="ECO:0007669"/>
    <property type="project" value="TreeGrafter"/>
</dbReference>
<feature type="region of interest" description="Disordered" evidence="1">
    <location>
        <begin position="1421"/>
        <end position="1450"/>
    </location>
</feature>
<feature type="region of interest" description="Disordered" evidence="1">
    <location>
        <begin position="1368"/>
        <end position="1392"/>
    </location>
</feature>
<dbReference type="InterPro" id="IPR022033">
    <property type="entry name" value="Rav1p_C"/>
</dbReference>
<dbReference type="InterPro" id="IPR036322">
    <property type="entry name" value="WD40_repeat_dom_sf"/>
</dbReference>
<dbReference type="EMBL" id="JABXXO010000001">
    <property type="protein sequence ID" value="KAF7784628.1"/>
    <property type="molecule type" value="Genomic_DNA"/>
</dbReference>
<reference evidence="3 4" key="1">
    <citation type="journal article" name="Sci. Rep.">
        <title>Telomere-to-telomere assembled and centromere annotated genomes of the two main subspecies of the button mushroom Agaricus bisporus reveal especially polymorphic chromosome ends.</title>
        <authorList>
            <person name="Sonnenberg A.S.M."/>
            <person name="Sedaghat-Telgerd N."/>
            <person name="Lavrijssen B."/>
            <person name="Ohm R.A."/>
            <person name="Hendrickx P.M."/>
            <person name="Scholtmeijer K."/>
            <person name="Baars J.J.P."/>
            <person name="van Peer A."/>
        </authorList>
    </citation>
    <scope>NUCLEOTIDE SEQUENCE [LARGE SCALE GENOMIC DNA]</scope>
    <source>
        <strain evidence="3 4">H119_p4</strain>
    </source>
</reference>
<gene>
    <name evidence="3" type="ORF">Agabi119p4_793</name>
</gene>
<organism evidence="3 4">
    <name type="scientific">Agaricus bisporus var. burnettii</name>
    <dbReference type="NCBI Taxonomy" id="192524"/>
    <lineage>
        <taxon>Eukaryota</taxon>
        <taxon>Fungi</taxon>
        <taxon>Dikarya</taxon>
        <taxon>Basidiomycota</taxon>
        <taxon>Agaricomycotina</taxon>
        <taxon>Agaricomycetes</taxon>
        <taxon>Agaricomycetidae</taxon>
        <taxon>Agaricales</taxon>
        <taxon>Agaricineae</taxon>
        <taxon>Agaricaceae</taxon>
        <taxon>Agaricus</taxon>
    </lineage>
</organism>
<dbReference type="GO" id="GO:0007035">
    <property type="term" value="P:vacuolar acidification"/>
    <property type="evidence" value="ECO:0007669"/>
    <property type="project" value="TreeGrafter"/>
</dbReference>
<name>A0A8H7KL40_AGABI</name>
<evidence type="ECO:0000313" key="4">
    <source>
        <dbReference type="Proteomes" id="UP000629468"/>
    </source>
</evidence>
<accession>A0A8H7KL40</accession>
<dbReference type="SUPFAM" id="SSF50978">
    <property type="entry name" value="WD40 repeat-like"/>
    <property type="match status" value="1"/>
</dbReference>
<evidence type="ECO:0000313" key="3">
    <source>
        <dbReference type="EMBL" id="KAF7784628.1"/>
    </source>
</evidence>
<dbReference type="PANTHER" id="PTHR13950">
    <property type="entry name" value="RABCONNECTIN-RELATED"/>
    <property type="match status" value="1"/>
</dbReference>
<dbReference type="Pfam" id="PF12234">
    <property type="entry name" value="Rav1p_C"/>
    <property type="match status" value="1"/>
</dbReference>
<dbReference type="PANTHER" id="PTHR13950:SF9">
    <property type="entry name" value="RABCONNECTIN-3A"/>
    <property type="match status" value="1"/>
</dbReference>
<protein>
    <recommendedName>
        <fullName evidence="2">RAVE complex protein Rav1 C-terminal domain-containing protein</fullName>
    </recommendedName>
</protein>
<feature type="compositionally biased region" description="Polar residues" evidence="1">
    <location>
        <begin position="1369"/>
        <end position="1378"/>
    </location>
</feature>
<proteinExistence type="predicted"/>
<dbReference type="InterPro" id="IPR052208">
    <property type="entry name" value="DmX-like/RAVE_component"/>
</dbReference>
<feature type="region of interest" description="Disordered" evidence="1">
    <location>
        <begin position="573"/>
        <end position="612"/>
    </location>
</feature>